<sequence length="272" mass="31602">MPLQYLASIKFSSTYAPYRLTAQDDVADAIEGIYQFELADFNCHVALFNDGYPALMIMPNPSMVSACHVGEQYISLGSMWFTAGVLRRAIWQPGQYNGMLTVIRFYPGVWQRLTGKPAVQFPFVHDLATYAPTFSRQCIRFYDEPRIDLSIHNLLAQIMKNGRDNVPIDKPWKKLLEYPNDPHAREDYCLSKKGYYSKSVQRLFKRTMGLGPYQFEQLHRFLRAFYNLKENKNVGLHEMAFLCGYYDANHLIKDFKKYVGKSPRLFLLQETV</sequence>
<dbReference type="EMBL" id="JBHULR010000003">
    <property type="protein sequence ID" value="MFD2547772.1"/>
    <property type="molecule type" value="Genomic_DNA"/>
</dbReference>
<evidence type="ECO:0000256" key="1">
    <source>
        <dbReference type="ARBA" id="ARBA00023015"/>
    </source>
</evidence>
<evidence type="ECO:0000256" key="3">
    <source>
        <dbReference type="ARBA" id="ARBA00023163"/>
    </source>
</evidence>
<dbReference type="InterPro" id="IPR050204">
    <property type="entry name" value="AraC_XylS_family_regulators"/>
</dbReference>
<evidence type="ECO:0000259" key="4">
    <source>
        <dbReference type="PROSITE" id="PS01124"/>
    </source>
</evidence>
<dbReference type="Proteomes" id="UP001597545">
    <property type="component" value="Unassembled WGS sequence"/>
</dbReference>
<keyword evidence="2" id="KW-0238">DNA-binding</keyword>
<feature type="domain" description="HTH araC/xylS-type" evidence="4">
    <location>
        <begin position="200"/>
        <end position="269"/>
    </location>
</feature>
<dbReference type="RefSeq" id="WP_380902847.1">
    <property type="nucleotide sequence ID" value="NZ_JBHUEG010000007.1"/>
</dbReference>
<name>A0ABW5KFI3_9SPHI</name>
<dbReference type="InterPro" id="IPR018060">
    <property type="entry name" value="HTH_AraC"/>
</dbReference>
<dbReference type="SUPFAM" id="SSF46689">
    <property type="entry name" value="Homeodomain-like"/>
    <property type="match status" value="1"/>
</dbReference>
<proteinExistence type="predicted"/>
<dbReference type="Pfam" id="PF12833">
    <property type="entry name" value="HTH_18"/>
    <property type="match status" value="1"/>
</dbReference>
<protein>
    <submittedName>
        <fullName evidence="5">Helix-turn-helix domain-containing protein</fullName>
    </submittedName>
</protein>
<dbReference type="Gene3D" id="1.10.10.60">
    <property type="entry name" value="Homeodomain-like"/>
    <property type="match status" value="1"/>
</dbReference>
<evidence type="ECO:0000313" key="5">
    <source>
        <dbReference type="EMBL" id="MFD2547772.1"/>
    </source>
</evidence>
<accession>A0ABW5KFI3</accession>
<dbReference type="InterPro" id="IPR009057">
    <property type="entry name" value="Homeodomain-like_sf"/>
</dbReference>
<dbReference type="SMART" id="SM00342">
    <property type="entry name" value="HTH_ARAC"/>
    <property type="match status" value="1"/>
</dbReference>
<evidence type="ECO:0000313" key="6">
    <source>
        <dbReference type="Proteomes" id="UP001597545"/>
    </source>
</evidence>
<organism evidence="5 6">
    <name type="scientific">Sphingobacterium suaedae</name>
    <dbReference type="NCBI Taxonomy" id="1686402"/>
    <lineage>
        <taxon>Bacteria</taxon>
        <taxon>Pseudomonadati</taxon>
        <taxon>Bacteroidota</taxon>
        <taxon>Sphingobacteriia</taxon>
        <taxon>Sphingobacteriales</taxon>
        <taxon>Sphingobacteriaceae</taxon>
        <taxon>Sphingobacterium</taxon>
    </lineage>
</organism>
<gene>
    <name evidence="5" type="ORF">ACFSR5_08965</name>
</gene>
<keyword evidence="3" id="KW-0804">Transcription</keyword>
<dbReference type="PANTHER" id="PTHR46796:SF13">
    <property type="entry name" value="HTH-TYPE TRANSCRIPTIONAL ACTIVATOR RHAS"/>
    <property type="match status" value="1"/>
</dbReference>
<dbReference type="PROSITE" id="PS01124">
    <property type="entry name" value="HTH_ARAC_FAMILY_2"/>
    <property type="match status" value="1"/>
</dbReference>
<keyword evidence="6" id="KW-1185">Reference proteome</keyword>
<evidence type="ECO:0000256" key="2">
    <source>
        <dbReference type="ARBA" id="ARBA00023125"/>
    </source>
</evidence>
<comment type="caution">
    <text evidence="5">The sequence shown here is derived from an EMBL/GenBank/DDBJ whole genome shotgun (WGS) entry which is preliminary data.</text>
</comment>
<reference evidence="6" key="1">
    <citation type="journal article" date="2019" name="Int. J. Syst. Evol. Microbiol.">
        <title>The Global Catalogue of Microorganisms (GCM) 10K type strain sequencing project: providing services to taxonomists for standard genome sequencing and annotation.</title>
        <authorList>
            <consortium name="The Broad Institute Genomics Platform"/>
            <consortium name="The Broad Institute Genome Sequencing Center for Infectious Disease"/>
            <person name="Wu L."/>
            <person name="Ma J."/>
        </authorList>
    </citation>
    <scope>NUCLEOTIDE SEQUENCE [LARGE SCALE GENOMIC DNA]</scope>
    <source>
        <strain evidence="6">KCTC 42662</strain>
    </source>
</reference>
<keyword evidence="1" id="KW-0805">Transcription regulation</keyword>
<dbReference type="PANTHER" id="PTHR46796">
    <property type="entry name" value="HTH-TYPE TRANSCRIPTIONAL ACTIVATOR RHAS-RELATED"/>
    <property type="match status" value="1"/>
</dbReference>